<proteinExistence type="predicted"/>
<dbReference type="EMBL" id="BPQR01000011">
    <property type="protein sequence ID" value="GJE05434.1"/>
    <property type="molecule type" value="Genomic_DNA"/>
</dbReference>
<feature type="compositionally biased region" description="Low complexity" evidence="1">
    <location>
        <begin position="295"/>
        <end position="311"/>
    </location>
</feature>
<dbReference type="InterPro" id="IPR025430">
    <property type="entry name" value="DUF4167"/>
</dbReference>
<feature type="compositionally biased region" description="Basic and acidic residues" evidence="1">
    <location>
        <begin position="136"/>
        <end position="244"/>
    </location>
</feature>
<gene>
    <name evidence="3" type="ORF">AOPFMNJM_0734</name>
</gene>
<feature type="region of interest" description="Disordered" evidence="1">
    <location>
        <begin position="75"/>
        <end position="361"/>
    </location>
</feature>
<organism evidence="3 4">
    <name type="scientific">Methylobacterium jeotgali</name>
    <dbReference type="NCBI Taxonomy" id="381630"/>
    <lineage>
        <taxon>Bacteria</taxon>
        <taxon>Pseudomonadati</taxon>
        <taxon>Pseudomonadota</taxon>
        <taxon>Alphaproteobacteria</taxon>
        <taxon>Hyphomicrobiales</taxon>
        <taxon>Methylobacteriaceae</taxon>
        <taxon>Methylobacterium</taxon>
    </lineage>
</organism>
<feature type="domain" description="DUF4167" evidence="2">
    <location>
        <begin position="8"/>
        <end position="79"/>
    </location>
</feature>
<evidence type="ECO:0000259" key="2">
    <source>
        <dbReference type="Pfam" id="PF13763"/>
    </source>
</evidence>
<sequence>MRPNQNRRMRGRNRPKGPNPLTRSYESNGPDVKLRGTAQHIADKYAQLARDALAAGDPVAAENYFQHGEHYFRIVSGSQDHQRPQQTLGYARQGYDDEMEGDEEENGAPNGQANGHGYAAYGSDEYAEGGQPSYENRQDYNRQDQGRGDYNRQGQDRQDRQDNRYNDGPRGDRRERFQNRQDRQDRNGQRFEGNRNDYQRQDRGDQPRADYGQRNDRPRHDLSRNEAPRQEFTRQDPGHQEQPRAEVASAPQAAAATENERPARQPRRERRRDREEPARAATAEETGGLPAFLMTARRPAAESAPETAPAAVSYGSEPPAPAAVSEDEAPAPKPRRRRRPRFEGIEGAEAPATAESGGSGE</sequence>
<feature type="compositionally biased region" description="Polar residues" evidence="1">
    <location>
        <begin position="76"/>
        <end position="88"/>
    </location>
</feature>
<dbReference type="Pfam" id="PF13763">
    <property type="entry name" value="DUF4167"/>
    <property type="match status" value="1"/>
</dbReference>
<evidence type="ECO:0000313" key="4">
    <source>
        <dbReference type="Proteomes" id="UP001055102"/>
    </source>
</evidence>
<reference evidence="3" key="2">
    <citation type="submission" date="2021-08" db="EMBL/GenBank/DDBJ databases">
        <authorList>
            <person name="Tani A."/>
            <person name="Ola A."/>
            <person name="Ogura Y."/>
            <person name="Katsura K."/>
            <person name="Hayashi T."/>
        </authorList>
    </citation>
    <scope>NUCLEOTIDE SEQUENCE</scope>
    <source>
        <strain evidence="3">LMG 23639</strain>
    </source>
</reference>
<keyword evidence="4" id="KW-1185">Reference proteome</keyword>
<evidence type="ECO:0000313" key="3">
    <source>
        <dbReference type="EMBL" id="GJE05434.1"/>
    </source>
</evidence>
<protein>
    <recommendedName>
        <fullName evidence="2">DUF4167 domain-containing protein</fullName>
    </recommendedName>
</protein>
<dbReference type="Proteomes" id="UP001055102">
    <property type="component" value="Unassembled WGS sequence"/>
</dbReference>
<feature type="region of interest" description="Disordered" evidence="1">
    <location>
        <begin position="1"/>
        <end position="32"/>
    </location>
</feature>
<name>A0ABQ4SSG2_9HYPH</name>
<accession>A0ABQ4SSG2</accession>
<evidence type="ECO:0000256" key="1">
    <source>
        <dbReference type="SAM" id="MobiDB-lite"/>
    </source>
</evidence>
<comment type="caution">
    <text evidence="3">The sequence shown here is derived from an EMBL/GenBank/DDBJ whole genome shotgun (WGS) entry which is preliminary data.</text>
</comment>
<feature type="compositionally biased region" description="Low complexity" evidence="1">
    <location>
        <begin position="245"/>
        <end position="256"/>
    </location>
</feature>
<reference evidence="3" key="1">
    <citation type="journal article" date="2021" name="Front. Microbiol.">
        <title>Comprehensive Comparative Genomics and Phenotyping of Methylobacterium Species.</title>
        <authorList>
            <person name="Alessa O."/>
            <person name="Ogura Y."/>
            <person name="Fujitani Y."/>
            <person name="Takami H."/>
            <person name="Hayashi T."/>
            <person name="Sahin N."/>
            <person name="Tani A."/>
        </authorList>
    </citation>
    <scope>NUCLEOTIDE SEQUENCE</scope>
    <source>
        <strain evidence="3">LMG 23639</strain>
    </source>
</reference>
<feature type="compositionally biased region" description="Acidic residues" evidence="1">
    <location>
        <begin position="96"/>
        <end position="106"/>
    </location>
</feature>
<feature type="compositionally biased region" description="Basic residues" evidence="1">
    <location>
        <begin position="1"/>
        <end position="15"/>
    </location>
</feature>